<proteinExistence type="inferred from homology"/>
<evidence type="ECO:0000313" key="3">
    <source>
        <dbReference type="EMBL" id="AOX18176.1"/>
    </source>
</evidence>
<dbReference type="InterPro" id="IPR011335">
    <property type="entry name" value="Restrct_endonuc-II-like"/>
</dbReference>
<evidence type="ECO:0000256" key="2">
    <source>
        <dbReference type="HAMAP-Rule" id="MF_00048"/>
    </source>
</evidence>
<gene>
    <name evidence="3" type="ORF">A0U89_06760</name>
</gene>
<dbReference type="AlphaFoldDB" id="A0A1D8UX35"/>
<dbReference type="InterPro" id="IPR011856">
    <property type="entry name" value="tRNA_endonuc-like_dom_sf"/>
</dbReference>
<reference evidence="3 4" key="1">
    <citation type="journal article" date="2016" name="Microb. Cell Fact.">
        <title>Dissection of exopolysaccharide biosynthesis in Kozakia baliensis.</title>
        <authorList>
            <person name="Brandt J.U."/>
            <person name="Jakob F."/>
            <person name="Behr J."/>
            <person name="Geissler A.J."/>
            <person name="Vogel R.F."/>
        </authorList>
    </citation>
    <scope>NUCLEOTIDE SEQUENCE [LARGE SCALE GENOMIC DNA]</scope>
    <source>
        <strain evidence="3 4">DSM 14400</strain>
    </source>
</reference>
<organism evidence="3 4">
    <name type="scientific">Kozakia baliensis</name>
    <dbReference type="NCBI Taxonomy" id="153496"/>
    <lineage>
        <taxon>Bacteria</taxon>
        <taxon>Pseudomonadati</taxon>
        <taxon>Pseudomonadota</taxon>
        <taxon>Alphaproteobacteria</taxon>
        <taxon>Acetobacterales</taxon>
        <taxon>Acetobacteraceae</taxon>
        <taxon>Kozakia</taxon>
    </lineage>
</organism>
<dbReference type="eggNOG" id="COG0792">
    <property type="taxonomic scope" value="Bacteria"/>
</dbReference>
<dbReference type="GO" id="GO:0003676">
    <property type="term" value="F:nucleic acid binding"/>
    <property type="evidence" value="ECO:0007669"/>
    <property type="project" value="InterPro"/>
</dbReference>
<dbReference type="PANTHER" id="PTHR34039:SF1">
    <property type="entry name" value="UPF0102 PROTEIN YRAN"/>
    <property type="match status" value="1"/>
</dbReference>
<dbReference type="SUPFAM" id="SSF52980">
    <property type="entry name" value="Restriction endonuclease-like"/>
    <property type="match status" value="1"/>
</dbReference>
<sequence length="114" mass="13172">MSYRTGLAAEERAASLLVQEGWEILARRVRTPFGELDLIAANNEMLLMVEVKRRATLVDAAFSVSRRQAERLLAATDFILQTKPDWQREDTRFDILILDAELRVRRVKDALRLM</sequence>
<name>A0A1D8UX35_9PROT</name>
<dbReference type="PANTHER" id="PTHR34039">
    <property type="entry name" value="UPF0102 PROTEIN YRAN"/>
    <property type="match status" value="1"/>
</dbReference>
<dbReference type="OrthoDB" id="9812968at2"/>
<dbReference type="Proteomes" id="UP000179145">
    <property type="component" value="Chromosome"/>
</dbReference>
<dbReference type="InterPro" id="IPR003509">
    <property type="entry name" value="UPF0102_YraN-like"/>
</dbReference>
<dbReference type="KEGG" id="kba:A0U89_06760"/>
<dbReference type="HAMAP" id="MF_00048">
    <property type="entry name" value="UPF0102"/>
    <property type="match status" value="1"/>
</dbReference>
<comment type="similarity">
    <text evidence="1 2">Belongs to the UPF0102 family.</text>
</comment>
<dbReference type="Pfam" id="PF02021">
    <property type="entry name" value="UPF0102"/>
    <property type="match status" value="1"/>
</dbReference>
<keyword evidence="4" id="KW-1185">Reference proteome</keyword>
<accession>A0A1D8UX35</accession>
<dbReference type="EMBL" id="CP014674">
    <property type="protein sequence ID" value="AOX18176.1"/>
    <property type="molecule type" value="Genomic_DNA"/>
</dbReference>
<dbReference type="STRING" id="153496.A0U89_06760"/>
<dbReference type="Gene3D" id="3.40.1350.10">
    <property type="match status" value="1"/>
</dbReference>
<evidence type="ECO:0000313" key="4">
    <source>
        <dbReference type="Proteomes" id="UP000179145"/>
    </source>
</evidence>
<evidence type="ECO:0000256" key="1">
    <source>
        <dbReference type="ARBA" id="ARBA00006738"/>
    </source>
</evidence>
<protein>
    <recommendedName>
        <fullName evidence="2">UPF0102 protein A0U89_06760</fullName>
    </recommendedName>
</protein>